<dbReference type="EMBL" id="LFML01000074">
    <property type="protein sequence ID" value="KMO96244.1"/>
    <property type="molecule type" value="Genomic_DNA"/>
</dbReference>
<evidence type="ECO:0000256" key="1">
    <source>
        <dbReference type="SAM" id="MobiDB-lite"/>
    </source>
</evidence>
<organism evidence="2 3">
    <name type="scientific">Streptomyces roseus</name>
    <dbReference type="NCBI Taxonomy" id="66430"/>
    <lineage>
        <taxon>Bacteria</taxon>
        <taxon>Bacillati</taxon>
        <taxon>Actinomycetota</taxon>
        <taxon>Actinomycetes</taxon>
        <taxon>Kitasatosporales</taxon>
        <taxon>Streptomycetaceae</taxon>
        <taxon>Streptomyces</taxon>
    </lineage>
</organism>
<evidence type="ECO:0000313" key="3">
    <source>
        <dbReference type="Proteomes" id="UP000035932"/>
    </source>
</evidence>
<protein>
    <recommendedName>
        <fullName evidence="4">Smu12A</fullName>
    </recommendedName>
</protein>
<evidence type="ECO:0000313" key="2">
    <source>
        <dbReference type="EMBL" id="KMO96244.1"/>
    </source>
</evidence>
<dbReference type="RefSeq" id="WP_048477854.1">
    <property type="nucleotide sequence ID" value="NZ_JBIRUD010000015.1"/>
</dbReference>
<comment type="caution">
    <text evidence="2">The sequence shown here is derived from an EMBL/GenBank/DDBJ whole genome shotgun (WGS) entry which is preliminary data.</text>
</comment>
<keyword evidence="3" id="KW-1185">Reference proteome</keyword>
<accession>A0A0J6XM17</accession>
<dbReference type="Proteomes" id="UP000035932">
    <property type="component" value="Unassembled WGS sequence"/>
</dbReference>
<gene>
    <name evidence="2" type="ORF">ACS04_19075</name>
</gene>
<feature type="region of interest" description="Disordered" evidence="1">
    <location>
        <begin position="150"/>
        <end position="172"/>
    </location>
</feature>
<proteinExistence type="predicted"/>
<dbReference type="AlphaFoldDB" id="A0A0J6XM17"/>
<name>A0A0J6XM17_9ACTN</name>
<dbReference type="STRING" id="66430.ACS04_19075"/>
<evidence type="ECO:0008006" key="4">
    <source>
        <dbReference type="Google" id="ProtNLM"/>
    </source>
</evidence>
<dbReference type="PATRIC" id="fig|66430.4.peg.6533"/>
<reference evidence="2 3" key="1">
    <citation type="submission" date="2015-06" db="EMBL/GenBank/DDBJ databases">
        <title>Recapitulation of the evolution of biosynthetic gene clusters reveals hidden chemical diversity on bacterial genomes.</title>
        <authorList>
            <person name="Cruz-Morales P."/>
            <person name="Martinez-Guerrero C."/>
            <person name="Morales-Escalante M.A."/>
            <person name="Yanez-Guerra L.A."/>
            <person name="Kopp J.F."/>
            <person name="Feldmann J."/>
            <person name="Ramos-Aboites H.E."/>
            <person name="Barona-Gomez F."/>
        </authorList>
    </citation>
    <scope>NUCLEOTIDE SEQUENCE [LARGE SCALE GENOMIC DNA]</scope>
    <source>
        <strain evidence="2 3">ATCC 31245</strain>
    </source>
</reference>
<dbReference type="OrthoDB" id="3290566at2"/>
<sequence>MITAEQSEQLRTWFADRLPVDVYESLIDVSVDREEITVVGTIPATESVKEFRERTREQRIEVAREAEELYRRKVAWAVQSGDDRVLFTHLAVPVMTRLRQPERQVLDTLVAGGVARSRADALAWCVRLVGRNTDEWLTELRDSLAKVQQVRAAGPDVSDASGAPDSKKSASE</sequence>